<proteinExistence type="predicted"/>
<dbReference type="AlphaFoldDB" id="A0A5B7FR02"/>
<keyword evidence="2" id="KW-1185">Reference proteome</keyword>
<evidence type="ECO:0000313" key="2">
    <source>
        <dbReference type="Proteomes" id="UP000324222"/>
    </source>
</evidence>
<accession>A0A5B7FR02</accession>
<organism evidence="1 2">
    <name type="scientific">Portunus trituberculatus</name>
    <name type="common">Swimming crab</name>
    <name type="synonym">Neptunus trituberculatus</name>
    <dbReference type="NCBI Taxonomy" id="210409"/>
    <lineage>
        <taxon>Eukaryota</taxon>
        <taxon>Metazoa</taxon>
        <taxon>Ecdysozoa</taxon>
        <taxon>Arthropoda</taxon>
        <taxon>Crustacea</taxon>
        <taxon>Multicrustacea</taxon>
        <taxon>Malacostraca</taxon>
        <taxon>Eumalacostraca</taxon>
        <taxon>Eucarida</taxon>
        <taxon>Decapoda</taxon>
        <taxon>Pleocyemata</taxon>
        <taxon>Brachyura</taxon>
        <taxon>Eubrachyura</taxon>
        <taxon>Portunoidea</taxon>
        <taxon>Portunidae</taxon>
        <taxon>Portuninae</taxon>
        <taxon>Portunus</taxon>
    </lineage>
</organism>
<dbReference type="EMBL" id="VSRR010007999">
    <property type="protein sequence ID" value="MPC47916.1"/>
    <property type="molecule type" value="Genomic_DNA"/>
</dbReference>
<gene>
    <name evidence="1" type="ORF">E2C01_041677</name>
</gene>
<sequence>MAASTSRCGSSSTLCTASCLILNSVSIRCWKRSLFWSTLNLTPRSAPRFEAARSITLGVTLSIHMAMASPASAAPPSGQSLSNSILQPDVLLPGCSGSWKRGW</sequence>
<evidence type="ECO:0000313" key="1">
    <source>
        <dbReference type="EMBL" id="MPC47916.1"/>
    </source>
</evidence>
<comment type="caution">
    <text evidence="1">The sequence shown here is derived from an EMBL/GenBank/DDBJ whole genome shotgun (WGS) entry which is preliminary data.</text>
</comment>
<protein>
    <submittedName>
        <fullName evidence="1">Uncharacterized protein</fullName>
    </submittedName>
</protein>
<dbReference type="Proteomes" id="UP000324222">
    <property type="component" value="Unassembled WGS sequence"/>
</dbReference>
<reference evidence="1 2" key="1">
    <citation type="submission" date="2019-05" db="EMBL/GenBank/DDBJ databases">
        <title>Another draft genome of Portunus trituberculatus and its Hox gene families provides insights of decapod evolution.</title>
        <authorList>
            <person name="Jeong J.-H."/>
            <person name="Song I."/>
            <person name="Kim S."/>
            <person name="Choi T."/>
            <person name="Kim D."/>
            <person name="Ryu S."/>
            <person name="Kim W."/>
        </authorList>
    </citation>
    <scope>NUCLEOTIDE SEQUENCE [LARGE SCALE GENOMIC DNA]</scope>
    <source>
        <tissue evidence="1">Muscle</tissue>
    </source>
</reference>
<name>A0A5B7FR02_PORTR</name>